<organism evidence="2 3">
    <name type="scientific">Candidatus Zambryskibacteria bacterium CG11_big_fil_rev_8_21_14_0_20_40_24</name>
    <dbReference type="NCBI Taxonomy" id="1975116"/>
    <lineage>
        <taxon>Bacteria</taxon>
        <taxon>Candidatus Zambryskiibacteriota</taxon>
    </lineage>
</organism>
<evidence type="ECO:0000256" key="1">
    <source>
        <dbReference type="SAM" id="Phobius"/>
    </source>
</evidence>
<keyword evidence="1" id="KW-0472">Membrane</keyword>
<evidence type="ECO:0000313" key="3">
    <source>
        <dbReference type="Proteomes" id="UP000229834"/>
    </source>
</evidence>
<evidence type="ECO:0008006" key="4">
    <source>
        <dbReference type="Google" id="ProtNLM"/>
    </source>
</evidence>
<dbReference type="EMBL" id="PCVC01000008">
    <property type="protein sequence ID" value="PIQ67152.1"/>
    <property type="molecule type" value="Genomic_DNA"/>
</dbReference>
<evidence type="ECO:0000313" key="2">
    <source>
        <dbReference type="EMBL" id="PIQ67152.1"/>
    </source>
</evidence>
<dbReference type="AlphaFoldDB" id="A0A2H0K7C0"/>
<keyword evidence="1" id="KW-0812">Transmembrane</keyword>
<gene>
    <name evidence="2" type="ORF">COV95_00265</name>
</gene>
<keyword evidence="1" id="KW-1133">Transmembrane helix</keyword>
<protein>
    <recommendedName>
        <fullName evidence="4">PEGA domain-containing protein</fullName>
    </recommendedName>
</protein>
<accession>A0A2H0K7C0</accession>
<dbReference type="Proteomes" id="UP000229834">
    <property type="component" value="Unassembled WGS sequence"/>
</dbReference>
<feature type="transmembrane region" description="Helical" evidence="1">
    <location>
        <begin position="6"/>
        <end position="25"/>
    </location>
</feature>
<reference evidence="2 3" key="1">
    <citation type="submission" date="2017-09" db="EMBL/GenBank/DDBJ databases">
        <title>Depth-based differentiation of microbial function through sediment-hosted aquifers and enrichment of novel symbionts in the deep terrestrial subsurface.</title>
        <authorList>
            <person name="Probst A.J."/>
            <person name="Ladd B."/>
            <person name="Jarett J.K."/>
            <person name="Geller-Mcgrath D.E."/>
            <person name="Sieber C.M."/>
            <person name="Emerson J.B."/>
            <person name="Anantharaman K."/>
            <person name="Thomas B.C."/>
            <person name="Malmstrom R."/>
            <person name="Stieglmeier M."/>
            <person name="Klingl A."/>
            <person name="Woyke T."/>
            <person name="Ryan C.M."/>
            <person name="Banfield J.F."/>
        </authorList>
    </citation>
    <scope>NUCLEOTIDE SEQUENCE [LARGE SCALE GENOMIC DNA]</scope>
    <source>
        <strain evidence="2">CG11_big_fil_rev_8_21_14_0_20_40_24</strain>
    </source>
</reference>
<proteinExistence type="predicted"/>
<comment type="caution">
    <text evidence="2">The sequence shown here is derived from an EMBL/GenBank/DDBJ whole genome shotgun (WGS) entry which is preliminary data.</text>
</comment>
<sequence>MSKRLLTRILIVTGIMGITAVGIVLQSDWRPSFSLALSGATVAISLPHADSLVFFDSKEIALTTTPNESVLIDRISKGEHTVLVAKDDSWPWIKTINVSGKEKIVLQSFNLPKTSDLQEISFGDEKYNEAWKLLLANDKDNLGNEESDAIISQDKNVAIWKENNNIFAKWVGASGLEPYYFCKNGVCNSRLQVASIQSNVVDVDFFPNRSDVLIFSSNEGLFVIEINNIGTQNFQPILRTQNPNFVLQNNDLYIRTGNNVRLVSLE</sequence>
<name>A0A2H0K7C0_9BACT</name>